<dbReference type="STRING" id="1217698.F888_03646"/>
<sequence>MSKFNCQCGGLILPDYEALAIGQQVNFSIQERKNGYGHKIIVDHKHYTGEITAIDQDRITVKTRVRTFDLYRYDLTPANAPRVADYLRVGKCLCNTSNLKRSA</sequence>
<evidence type="ECO:0000313" key="4">
    <source>
        <dbReference type="Proteomes" id="UP000652691"/>
    </source>
</evidence>
<reference evidence="2" key="3">
    <citation type="submission" date="2024-03" db="EMBL/GenBank/DDBJ databases">
        <authorList>
            <person name="Sun Q."/>
            <person name="Sedlacek I."/>
        </authorList>
    </citation>
    <scope>NUCLEOTIDE SEQUENCE</scope>
    <source>
        <strain evidence="2">CCM 8635</strain>
    </source>
</reference>
<dbReference type="AlphaFoldDB" id="N9PQR9"/>
<reference evidence="1 3" key="1">
    <citation type="submission" date="2013-02" db="EMBL/GenBank/DDBJ databases">
        <title>The Genome Sequence of Acinetobacter sp. NIPH 3623.</title>
        <authorList>
            <consortium name="The Broad Institute Genome Sequencing Platform"/>
            <consortium name="The Broad Institute Genome Sequencing Center for Infectious Disease"/>
            <person name="Cerqueira G."/>
            <person name="Feldgarden M."/>
            <person name="Courvalin P."/>
            <person name="Perichon B."/>
            <person name="Grillot-Courvalin C."/>
            <person name="Clermont D."/>
            <person name="Rocha E."/>
            <person name="Yoon E.-J."/>
            <person name="Nemec A."/>
            <person name="Walker B."/>
            <person name="Young S.K."/>
            <person name="Zeng Q."/>
            <person name="Gargeya S."/>
            <person name="Fitzgerald M."/>
            <person name="Haas B."/>
            <person name="Abouelleil A."/>
            <person name="Alvarado L."/>
            <person name="Arachchi H.M."/>
            <person name="Berlin A.M."/>
            <person name="Chapman S.B."/>
            <person name="Dewar J."/>
            <person name="Goldberg J."/>
            <person name="Griggs A."/>
            <person name="Gujja S."/>
            <person name="Hansen M."/>
            <person name="Howarth C."/>
            <person name="Imamovic A."/>
            <person name="Larimer J."/>
            <person name="McCowan C."/>
            <person name="Murphy C."/>
            <person name="Neiman D."/>
            <person name="Pearson M."/>
            <person name="Priest M."/>
            <person name="Roberts A."/>
            <person name="Saif S."/>
            <person name="Shea T."/>
            <person name="Sisk P."/>
            <person name="Sykes S."/>
            <person name="Wortman J."/>
            <person name="Nusbaum C."/>
            <person name="Birren B."/>
        </authorList>
    </citation>
    <scope>NUCLEOTIDE SEQUENCE [LARGE SCALE GENOMIC DNA]</scope>
    <source>
        <strain evidence="1 3">NIPH 3623</strain>
    </source>
</reference>
<dbReference type="HOGENOM" id="CLU_2257613_0_0_6"/>
<dbReference type="GeneID" id="80105035"/>
<name>N9PQR9_9GAMM</name>
<comment type="caution">
    <text evidence="1">The sequence shown here is derived from an EMBL/GenBank/DDBJ whole genome shotgun (WGS) entry which is preliminary data.</text>
</comment>
<dbReference type="EMBL" id="BMDA01000003">
    <property type="protein sequence ID" value="GGH39047.1"/>
    <property type="molecule type" value="Genomic_DNA"/>
</dbReference>
<gene>
    <name evidence="1" type="ORF">F888_03646</name>
    <name evidence="2" type="ORF">GCM10007354_24540</name>
</gene>
<evidence type="ECO:0000313" key="1">
    <source>
        <dbReference type="EMBL" id="ENX35813.1"/>
    </source>
</evidence>
<dbReference type="RefSeq" id="WP_005289216.1">
    <property type="nucleotide sequence ID" value="NZ_BMDA01000003.1"/>
</dbReference>
<proteinExistence type="predicted"/>
<evidence type="ECO:0000313" key="2">
    <source>
        <dbReference type="EMBL" id="GGH39047.1"/>
    </source>
</evidence>
<evidence type="ECO:0000313" key="3">
    <source>
        <dbReference type="Proteomes" id="UP000013200"/>
    </source>
</evidence>
<dbReference type="EMBL" id="APSA01000018">
    <property type="protein sequence ID" value="ENX35813.1"/>
    <property type="molecule type" value="Genomic_DNA"/>
</dbReference>
<organism evidence="1 3">
    <name type="scientific">Acinetobacter courvalinii</name>
    <dbReference type="NCBI Taxonomy" id="280147"/>
    <lineage>
        <taxon>Bacteria</taxon>
        <taxon>Pseudomonadati</taxon>
        <taxon>Pseudomonadota</taxon>
        <taxon>Gammaproteobacteria</taxon>
        <taxon>Moraxellales</taxon>
        <taxon>Moraxellaceae</taxon>
        <taxon>Acinetobacter</taxon>
    </lineage>
</organism>
<accession>N9PQR9</accession>
<protein>
    <submittedName>
        <fullName evidence="1">Uncharacterized protein</fullName>
    </submittedName>
</protein>
<dbReference type="Proteomes" id="UP000652691">
    <property type="component" value="Unassembled WGS sequence"/>
</dbReference>
<reference evidence="2 4" key="2">
    <citation type="journal article" date="2014" name="Int. J. Syst. Evol. Microbiol.">
        <title>Complete genome sequence of Corynebacterium casei LMG S-19264T (=DSM 44701T), isolated from a smear-ripened cheese.</title>
        <authorList>
            <consortium name="US DOE Joint Genome Institute (JGI-PGF)"/>
            <person name="Walter F."/>
            <person name="Albersmeier A."/>
            <person name="Kalinowski J."/>
            <person name="Ruckert C."/>
        </authorList>
    </citation>
    <scope>NUCLEOTIDE SEQUENCE [LARGE SCALE GENOMIC DNA]</scope>
    <source>
        <strain evidence="2 4">CCM 8635</strain>
    </source>
</reference>
<dbReference type="Proteomes" id="UP000013200">
    <property type="component" value="Unassembled WGS sequence"/>
</dbReference>
<keyword evidence="3" id="KW-1185">Reference proteome</keyword>